<dbReference type="Proteomes" id="UP000469523">
    <property type="component" value="Unassembled WGS sequence"/>
</dbReference>
<keyword evidence="2 4" id="KW-0378">Hydrolase</keyword>
<gene>
    <name evidence="6" type="ORF">FYJ83_04060</name>
</gene>
<dbReference type="GO" id="GO:0004252">
    <property type="term" value="F:serine-type endopeptidase activity"/>
    <property type="evidence" value="ECO:0007669"/>
    <property type="project" value="UniProtKB-UniRule"/>
</dbReference>
<dbReference type="InterPro" id="IPR015500">
    <property type="entry name" value="Peptidase_S8_subtilisin-rel"/>
</dbReference>
<dbReference type="AlphaFoldDB" id="A0A6N7XIR0"/>
<keyword evidence="1 4" id="KW-0645">Protease</keyword>
<evidence type="ECO:0000313" key="7">
    <source>
        <dbReference type="Proteomes" id="UP000469523"/>
    </source>
</evidence>
<dbReference type="GO" id="GO:0006508">
    <property type="term" value="P:proteolysis"/>
    <property type="evidence" value="ECO:0007669"/>
    <property type="project" value="UniProtKB-KW"/>
</dbReference>
<feature type="active site" description="Charge relay system" evidence="4">
    <location>
        <position position="352"/>
    </location>
</feature>
<evidence type="ECO:0000256" key="4">
    <source>
        <dbReference type="PROSITE-ProRule" id="PRU01240"/>
    </source>
</evidence>
<dbReference type="PRINTS" id="PR00723">
    <property type="entry name" value="SUBTILISIN"/>
</dbReference>
<organism evidence="6 7">
    <name type="scientific">Tissierella pigra</name>
    <dbReference type="NCBI Taxonomy" id="2607614"/>
    <lineage>
        <taxon>Bacteria</taxon>
        <taxon>Bacillati</taxon>
        <taxon>Bacillota</taxon>
        <taxon>Tissierellia</taxon>
        <taxon>Tissierellales</taxon>
        <taxon>Tissierellaceae</taxon>
        <taxon>Tissierella</taxon>
    </lineage>
</organism>
<reference evidence="6 7" key="1">
    <citation type="submission" date="2019-09" db="EMBL/GenBank/DDBJ databases">
        <title>In-depth cultivation of the pig gut microbiome towards novel bacterial diversity and tailored functional studies.</title>
        <authorList>
            <person name="Wylensek D."/>
            <person name="Hitch T.C.A."/>
            <person name="Clavel T."/>
        </authorList>
    </citation>
    <scope>NUCLEOTIDE SEQUENCE [LARGE SCALE GENOMIC DNA]</scope>
    <source>
        <strain evidence="6 7">WCA3-693-APC-4?</strain>
    </source>
</reference>
<dbReference type="InterPro" id="IPR036852">
    <property type="entry name" value="Peptidase_S8/S53_dom_sf"/>
</dbReference>
<name>A0A6N7XIR0_9FIRM</name>
<dbReference type="Pfam" id="PF00082">
    <property type="entry name" value="Peptidase_S8"/>
    <property type="match status" value="1"/>
</dbReference>
<evidence type="ECO:0000256" key="3">
    <source>
        <dbReference type="ARBA" id="ARBA00022825"/>
    </source>
</evidence>
<evidence type="ECO:0000256" key="2">
    <source>
        <dbReference type="ARBA" id="ARBA00022801"/>
    </source>
</evidence>
<comment type="caution">
    <text evidence="6">The sequence shown here is derived from an EMBL/GenBank/DDBJ whole genome shotgun (WGS) entry which is preliminary data.</text>
</comment>
<dbReference type="Gene3D" id="3.40.50.200">
    <property type="entry name" value="Peptidase S8/S53 domain"/>
    <property type="match status" value="1"/>
</dbReference>
<proteinExistence type="inferred from homology"/>
<dbReference type="SUPFAM" id="SSF52743">
    <property type="entry name" value="Subtilisin-like"/>
    <property type="match status" value="1"/>
</dbReference>
<keyword evidence="7" id="KW-1185">Reference proteome</keyword>
<sequence length="412" mass="45974">MKRITAIKIMVSLFVLIIMLMGCSDKTFLQSLGKIDVYSASNESSEIIEIGIHKTTKPNPETHGTLDSFPEAPNDNTTRIDVGSYNISKLDISKYEDLLYYIRFNTKTIWPEKLPGNFDPNKIIELGKDPGLNVRDLHAQGIDGRGISIGIVDVTLFTGHDEYRDNLIYYEDIPKSDAEWHMHGAAVASLAVGKTTGVAPGAKLYFIEASWDDENGKEGDMTYRYNAEGIHRLLDINKQLPNKEKIKVISISANPSPDYGVSNYADYEKALNRAKEEGVFIMAVSSDVDYGFRFGGLSREPLGDPNDLNSYYATDLNEWKDEGRIFFPMGSRAFASYAGENDYTWMRSGGASWTAPYIAGLYAMALQVNPEITPDLFWSSVEETADVKMDSVYNKNILIANPVNLITKLAEK</sequence>
<evidence type="ECO:0000259" key="5">
    <source>
        <dbReference type="Pfam" id="PF00082"/>
    </source>
</evidence>
<dbReference type="EMBL" id="VUNQ01000006">
    <property type="protein sequence ID" value="MSU00642.1"/>
    <property type="molecule type" value="Genomic_DNA"/>
</dbReference>
<comment type="similarity">
    <text evidence="4">Belongs to the peptidase S8 family.</text>
</comment>
<dbReference type="InterPro" id="IPR000209">
    <property type="entry name" value="Peptidase_S8/S53_dom"/>
</dbReference>
<feature type="domain" description="Peptidase S8/S53" evidence="5">
    <location>
        <begin position="144"/>
        <end position="306"/>
    </location>
</feature>
<evidence type="ECO:0000313" key="6">
    <source>
        <dbReference type="EMBL" id="MSU00642.1"/>
    </source>
</evidence>
<dbReference type="RefSeq" id="WP_154439071.1">
    <property type="nucleotide sequence ID" value="NZ_VUNQ01000006.1"/>
</dbReference>
<keyword evidence="3 4" id="KW-0720">Serine protease</keyword>
<feature type="active site" description="Charge relay system" evidence="4">
    <location>
        <position position="183"/>
    </location>
</feature>
<feature type="active site" description="Charge relay system" evidence="4">
    <location>
        <position position="153"/>
    </location>
</feature>
<dbReference type="PROSITE" id="PS51892">
    <property type="entry name" value="SUBTILASE"/>
    <property type="match status" value="1"/>
</dbReference>
<accession>A0A6N7XIR0</accession>
<evidence type="ECO:0000256" key="1">
    <source>
        <dbReference type="ARBA" id="ARBA00022670"/>
    </source>
</evidence>
<dbReference type="PROSITE" id="PS51257">
    <property type="entry name" value="PROKAR_LIPOPROTEIN"/>
    <property type="match status" value="1"/>
</dbReference>
<protein>
    <submittedName>
        <fullName evidence="6">S8/S53 family peptidase</fullName>
    </submittedName>
</protein>
<dbReference type="CDD" id="cd00306">
    <property type="entry name" value="Peptidases_S8_S53"/>
    <property type="match status" value="1"/>
</dbReference>